<dbReference type="EMBL" id="AAOE01000009">
    <property type="protein sequence ID" value="EAR09547.1"/>
    <property type="molecule type" value="Genomic_DNA"/>
</dbReference>
<dbReference type="AlphaFoldDB" id="A4BE69"/>
<accession>A4BE69</accession>
<evidence type="ECO:0000313" key="2">
    <source>
        <dbReference type="Proteomes" id="UP000005953"/>
    </source>
</evidence>
<dbReference type="HOGENOM" id="CLU_3011103_0_0_6"/>
<keyword evidence="2" id="KW-1185">Reference proteome</keyword>
<proteinExistence type="predicted"/>
<organism evidence="1 2">
    <name type="scientific">Reinekea blandensis MED297</name>
    <dbReference type="NCBI Taxonomy" id="314283"/>
    <lineage>
        <taxon>Bacteria</taxon>
        <taxon>Pseudomonadati</taxon>
        <taxon>Pseudomonadota</taxon>
        <taxon>Gammaproteobacteria</taxon>
        <taxon>Oceanospirillales</taxon>
        <taxon>Saccharospirillaceae</taxon>
        <taxon>Reinekea</taxon>
    </lineage>
</organism>
<dbReference type="Proteomes" id="UP000005953">
    <property type="component" value="Unassembled WGS sequence"/>
</dbReference>
<protein>
    <submittedName>
        <fullName evidence="1">Uncharacterized protein</fullName>
    </submittedName>
</protein>
<evidence type="ECO:0000313" key="1">
    <source>
        <dbReference type="EMBL" id="EAR09547.1"/>
    </source>
</evidence>
<reference evidence="1 2" key="1">
    <citation type="submission" date="2006-02" db="EMBL/GenBank/DDBJ databases">
        <authorList>
            <person name="Pinhassi J."/>
            <person name="Pedros-Alio C."/>
            <person name="Ferriera S."/>
            <person name="Johnson J."/>
            <person name="Kravitz S."/>
            <person name="Halpern A."/>
            <person name="Remington K."/>
            <person name="Beeson K."/>
            <person name="Tran B."/>
            <person name="Rogers Y.-H."/>
            <person name="Friedman R."/>
            <person name="Venter J.C."/>
        </authorList>
    </citation>
    <scope>NUCLEOTIDE SEQUENCE [LARGE SCALE GENOMIC DNA]</scope>
    <source>
        <strain evidence="1 2">MED297</strain>
    </source>
</reference>
<dbReference type="RefSeq" id="WP_008042247.1">
    <property type="nucleotide sequence ID" value="NZ_CH724149.1"/>
</dbReference>
<comment type="caution">
    <text evidence="1">The sequence shown here is derived from an EMBL/GenBank/DDBJ whole genome shotgun (WGS) entry which is preliminary data.</text>
</comment>
<name>A4BE69_9GAMM</name>
<sequence>MDRNEPERPTLTAFIKVVSKTPESRRQKNRMTLKQLWRPEVREELSVQGVAILSDN</sequence>
<gene>
    <name evidence="1" type="ORF">MED297_12487</name>
</gene>